<comment type="subcellular location">
    <subcellularLocation>
        <location evidence="1">Membrane</location>
        <topology evidence="1">Multi-pass membrane protein</topology>
    </subcellularLocation>
</comment>
<dbReference type="GO" id="GO:0016020">
    <property type="term" value="C:membrane"/>
    <property type="evidence" value="ECO:0007669"/>
    <property type="project" value="UniProtKB-SubCell"/>
</dbReference>
<evidence type="ECO:0000256" key="6">
    <source>
        <dbReference type="ARBA" id="ARBA00023136"/>
    </source>
</evidence>
<evidence type="ECO:0000256" key="5">
    <source>
        <dbReference type="ARBA" id="ARBA00022989"/>
    </source>
</evidence>
<protein>
    <recommendedName>
        <fullName evidence="9">Major facilitator superfamily (MFS) profile domain-containing protein</fullName>
    </recommendedName>
</protein>
<keyword evidence="3" id="KW-0813">Transport</keyword>
<feature type="transmembrane region" description="Helical" evidence="7">
    <location>
        <begin position="252"/>
        <end position="275"/>
    </location>
</feature>
<dbReference type="Pfam" id="PF07690">
    <property type="entry name" value="MFS_1"/>
    <property type="match status" value="1"/>
</dbReference>
<dbReference type="EMBL" id="LR743504">
    <property type="protein sequence ID" value="CAA2105856.1"/>
    <property type="molecule type" value="Genomic_DNA"/>
</dbReference>
<evidence type="ECO:0008006" key="9">
    <source>
        <dbReference type="Google" id="ProtNLM"/>
    </source>
</evidence>
<feature type="transmembrane region" description="Helical" evidence="7">
    <location>
        <begin position="83"/>
        <end position="103"/>
    </location>
</feature>
<dbReference type="SUPFAM" id="SSF103473">
    <property type="entry name" value="MFS general substrate transporter"/>
    <property type="match status" value="1"/>
</dbReference>
<dbReference type="InterPro" id="IPR011701">
    <property type="entry name" value="MFS"/>
</dbReference>
<keyword evidence="6 7" id="KW-0472">Membrane</keyword>
<keyword evidence="5 7" id="KW-1133">Transmembrane helix</keyword>
<feature type="transmembrane region" description="Helical" evidence="7">
    <location>
        <begin position="282"/>
        <end position="305"/>
    </location>
</feature>
<evidence type="ECO:0000313" key="8">
    <source>
        <dbReference type="EMBL" id="CAA2105856.1"/>
    </source>
</evidence>
<feature type="transmembrane region" description="Helical" evidence="7">
    <location>
        <begin position="146"/>
        <end position="165"/>
    </location>
</feature>
<feature type="transmembrane region" description="Helical" evidence="7">
    <location>
        <begin position="171"/>
        <end position="190"/>
    </location>
</feature>
<feature type="transmembrane region" description="Helical" evidence="7">
    <location>
        <begin position="109"/>
        <end position="126"/>
    </location>
</feature>
<dbReference type="GO" id="GO:0022857">
    <property type="term" value="F:transmembrane transporter activity"/>
    <property type="evidence" value="ECO:0007669"/>
    <property type="project" value="InterPro"/>
</dbReference>
<evidence type="ECO:0000256" key="2">
    <source>
        <dbReference type="ARBA" id="ARBA00008335"/>
    </source>
</evidence>
<dbReference type="InterPro" id="IPR004752">
    <property type="entry name" value="AmpG_permease/AT-1"/>
</dbReference>
<evidence type="ECO:0000256" key="4">
    <source>
        <dbReference type="ARBA" id="ARBA00022692"/>
    </source>
</evidence>
<sequence length="407" mass="41210">MMTHPITLAISLGRATFAVLPLYVAFGAVLGFIQTALPAILQREGVPLTLVGFATLLFLPFGLSALWAPLVDRYGSERFGRRRGWILVCQGIVVAALLICAALEPHTALLLLLPMGVAAATMDVALDGFLVETARDDAERALRGPLKVGGVYGGMLIGSTAILAIYERLGWTNAILVLAALALLAPLGFARDCEPSGDDHLHRPWPKLSALTRRPNGLRLVVSSVALGIALGLGISGFRLLLVAIGLPLASIGVAFGVAGGLAGIVGAAFAGFLGRTLGSSATLAASGTGLALLLSLAAAAGTAFPATGLIASAFVAACYAAYAILYSALCALAMRTCASDQAATDYAIFQSGWTLAGIAGGVLSGLAVAALGWPVVFLVAALGVATSALVASTTRSAPPAVEGVQP</sequence>
<dbReference type="Gene3D" id="1.20.1250.20">
    <property type="entry name" value="MFS general substrate transporter like domains"/>
    <property type="match status" value="1"/>
</dbReference>
<proteinExistence type="inferred from homology"/>
<name>A0A679J4C5_9HYPH</name>
<feature type="transmembrane region" description="Helical" evidence="7">
    <location>
        <begin position="12"/>
        <end position="33"/>
    </location>
</feature>
<dbReference type="AlphaFoldDB" id="A0A679J4C5"/>
<feature type="transmembrane region" description="Helical" evidence="7">
    <location>
        <begin position="311"/>
        <end position="335"/>
    </location>
</feature>
<feature type="transmembrane region" description="Helical" evidence="7">
    <location>
        <begin position="347"/>
        <end position="368"/>
    </location>
</feature>
<keyword evidence="4 7" id="KW-0812">Transmembrane</keyword>
<organism evidence="8">
    <name type="scientific">Methylobacterium bullatum</name>
    <dbReference type="NCBI Taxonomy" id="570505"/>
    <lineage>
        <taxon>Bacteria</taxon>
        <taxon>Pseudomonadati</taxon>
        <taxon>Pseudomonadota</taxon>
        <taxon>Alphaproteobacteria</taxon>
        <taxon>Hyphomicrobiales</taxon>
        <taxon>Methylobacteriaceae</taxon>
        <taxon>Methylobacterium</taxon>
    </lineage>
</organism>
<gene>
    <name evidence="8" type="ORF">MBUL_03398</name>
</gene>
<comment type="similarity">
    <text evidence="2">Belongs to the major facilitator superfamily.</text>
</comment>
<dbReference type="InterPro" id="IPR036259">
    <property type="entry name" value="MFS_trans_sf"/>
</dbReference>
<feature type="transmembrane region" description="Helical" evidence="7">
    <location>
        <begin position="45"/>
        <end position="71"/>
    </location>
</feature>
<dbReference type="PANTHER" id="PTHR12778">
    <property type="entry name" value="SOLUTE CARRIER FAMILY 33 ACETYL-COA TRANSPORTER -RELATED"/>
    <property type="match status" value="1"/>
</dbReference>
<reference evidence="8" key="1">
    <citation type="submission" date="2019-12" db="EMBL/GenBank/DDBJ databases">
        <authorList>
            <person name="Cremers G."/>
        </authorList>
    </citation>
    <scope>NUCLEOTIDE SEQUENCE</scope>
    <source>
        <strain evidence="8">Mbul1</strain>
    </source>
</reference>
<accession>A0A679J4C5</accession>
<evidence type="ECO:0000256" key="3">
    <source>
        <dbReference type="ARBA" id="ARBA00022448"/>
    </source>
</evidence>
<feature type="transmembrane region" description="Helical" evidence="7">
    <location>
        <begin position="220"/>
        <end position="246"/>
    </location>
</feature>
<dbReference type="PANTHER" id="PTHR12778:SF10">
    <property type="entry name" value="MAJOR FACILITATOR SUPERFAMILY DOMAIN-CONTAINING PROTEIN 3"/>
    <property type="match status" value="1"/>
</dbReference>
<evidence type="ECO:0000256" key="1">
    <source>
        <dbReference type="ARBA" id="ARBA00004141"/>
    </source>
</evidence>
<evidence type="ECO:0000256" key="7">
    <source>
        <dbReference type="SAM" id="Phobius"/>
    </source>
</evidence>